<dbReference type="AlphaFoldDB" id="A0A4Q9VJA3"/>
<dbReference type="InterPro" id="IPR037185">
    <property type="entry name" value="EmrE-like"/>
</dbReference>
<comment type="subcellular location">
    <subcellularLocation>
        <location evidence="1">Membrane</location>
        <topology evidence="1">Multi-pass membrane protein</topology>
    </subcellularLocation>
</comment>
<feature type="transmembrane region" description="Helical" evidence="6">
    <location>
        <begin position="195"/>
        <end position="212"/>
    </location>
</feature>
<evidence type="ECO:0000259" key="7">
    <source>
        <dbReference type="Pfam" id="PF00892"/>
    </source>
</evidence>
<gene>
    <name evidence="8" type="ORF">EYW49_16270</name>
</gene>
<reference evidence="8 9" key="1">
    <citation type="submission" date="2019-02" db="EMBL/GenBank/DDBJ databases">
        <title>Siculibacillus lacustris gen. nov., sp. nov., a new rosette-forming bacterium isolated from a freshwater crater lake (Lake St. Ana, Romania).</title>
        <authorList>
            <person name="Felfoldi T."/>
            <person name="Marton Z."/>
            <person name="Szabo A."/>
            <person name="Mentes A."/>
            <person name="Boka K."/>
            <person name="Marialigeti K."/>
            <person name="Mathe I."/>
            <person name="Koncz M."/>
            <person name="Schumann P."/>
            <person name="Toth E."/>
        </authorList>
    </citation>
    <scope>NUCLEOTIDE SEQUENCE [LARGE SCALE GENOMIC DNA]</scope>
    <source>
        <strain evidence="8 9">SA-279</strain>
    </source>
</reference>
<feature type="domain" description="EamA" evidence="7">
    <location>
        <begin position="3"/>
        <end position="119"/>
    </location>
</feature>
<evidence type="ECO:0000256" key="3">
    <source>
        <dbReference type="ARBA" id="ARBA00022692"/>
    </source>
</evidence>
<proteinExistence type="inferred from homology"/>
<comment type="similarity">
    <text evidence="2">Belongs to the drug/metabolite transporter (DMT) superfamily. 10 TMS drug/metabolite exporter (DME) (TC 2.A.7.3) family.</text>
</comment>
<evidence type="ECO:0000313" key="8">
    <source>
        <dbReference type="EMBL" id="TBW35390.1"/>
    </source>
</evidence>
<dbReference type="Pfam" id="PF00892">
    <property type="entry name" value="EamA"/>
    <property type="match status" value="2"/>
</dbReference>
<keyword evidence="3 6" id="KW-0812">Transmembrane</keyword>
<accession>A0A4Q9VJA3</accession>
<keyword evidence="5 6" id="KW-0472">Membrane</keyword>
<feature type="transmembrane region" description="Helical" evidence="6">
    <location>
        <begin position="135"/>
        <end position="155"/>
    </location>
</feature>
<evidence type="ECO:0000256" key="1">
    <source>
        <dbReference type="ARBA" id="ARBA00004141"/>
    </source>
</evidence>
<protein>
    <submittedName>
        <fullName evidence="8">DMT family transporter</fullName>
    </submittedName>
</protein>
<feature type="transmembrane region" description="Helical" evidence="6">
    <location>
        <begin position="104"/>
        <end position="123"/>
    </location>
</feature>
<feature type="transmembrane region" description="Helical" evidence="6">
    <location>
        <begin position="224"/>
        <end position="243"/>
    </location>
</feature>
<keyword evidence="9" id="KW-1185">Reference proteome</keyword>
<organism evidence="8 9">
    <name type="scientific">Siculibacillus lacustris</name>
    <dbReference type="NCBI Taxonomy" id="1549641"/>
    <lineage>
        <taxon>Bacteria</taxon>
        <taxon>Pseudomonadati</taxon>
        <taxon>Pseudomonadota</taxon>
        <taxon>Alphaproteobacteria</taxon>
        <taxon>Hyphomicrobiales</taxon>
        <taxon>Ancalomicrobiaceae</taxon>
        <taxon>Siculibacillus</taxon>
    </lineage>
</organism>
<dbReference type="InterPro" id="IPR000620">
    <property type="entry name" value="EamA_dom"/>
</dbReference>
<dbReference type="Proteomes" id="UP000292781">
    <property type="component" value="Unassembled WGS sequence"/>
</dbReference>
<name>A0A4Q9VJA3_9HYPH</name>
<feature type="transmembrane region" description="Helical" evidence="6">
    <location>
        <begin position="49"/>
        <end position="67"/>
    </location>
</feature>
<feature type="transmembrane region" description="Helical" evidence="6">
    <location>
        <begin position="79"/>
        <end position="97"/>
    </location>
</feature>
<evidence type="ECO:0000313" key="9">
    <source>
        <dbReference type="Proteomes" id="UP000292781"/>
    </source>
</evidence>
<dbReference type="OrthoDB" id="8478503at2"/>
<feature type="domain" description="EamA" evidence="7">
    <location>
        <begin position="136"/>
        <end position="265"/>
    </location>
</feature>
<keyword evidence="4 6" id="KW-1133">Transmembrane helix</keyword>
<sequence length="275" mass="29026">MLVMIKLLGTRVPPGEVVFFRSALALIPVVAWVAWRGELRTGLQTRRPWGHLLRSVIGVTAMGLWFTGVQRLPLADGLAITYAAPLVTVSLAAILLGETVRLQRWGAVVVGFVGVLIVLAPHMKDVGHLMEGGAATGAVACFCSAFFMALAQIQVSRLTETERTGAIVVYFSGGSAVLMLATAPFGWVMPDASDALLLAGCGLFGGFGQIFLTEAFRHADASVVAPLEYTSMLWATAVGWALFGEIPSGTVMLGAGVVIASGIAIVLHERRAVEH</sequence>
<feature type="transmembrane region" description="Helical" evidence="6">
    <location>
        <begin position="167"/>
        <end position="189"/>
    </location>
</feature>
<evidence type="ECO:0000256" key="4">
    <source>
        <dbReference type="ARBA" id="ARBA00022989"/>
    </source>
</evidence>
<evidence type="ECO:0000256" key="5">
    <source>
        <dbReference type="ARBA" id="ARBA00023136"/>
    </source>
</evidence>
<dbReference type="GO" id="GO:0016020">
    <property type="term" value="C:membrane"/>
    <property type="evidence" value="ECO:0007669"/>
    <property type="project" value="UniProtKB-SubCell"/>
</dbReference>
<dbReference type="PANTHER" id="PTHR22911">
    <property type="entry name" value="ACYL-MALONYL CONDENSING ENZYME-RELATED"/>
    <property type="match status" value="1"/>
</dbReference>
<comment type="caution">
    <text evidence="8">The sequence shown here is derived from an EMBL/GenBank/DDBJ whole genome shotgun (WGS) entry which is preliminary data.</text>
</comment>
<dbReference type="PANTHER" id="PTHR22911:SF6">
    <property type="entry name" value="SOLUTE CARRIER FAMILY 35 MEMBER G1"/>
    <property type="match status" value="1"/>
</dbReference>
<dbReference type="EMBL" id="SJFN01000026">
    <property type="protein sequence ID" value="TBW35390.1"/>
    <property type="molecule type" value="Genomic_DNA"/>
</dbReference>
<feature type="transmembrane region" description="Helical" evidence="6">
    <location>
        <begin position="249"/>
        <end position="267"/>
    </location>
</feature>
<feature type="transmembrane region" description="Helical" evidence="6">
    <location>
        <begin position="18"/>
        <end position="37"/>
    </location>
</feature>
<evidence type="ECO:0000256" key="2">
    <source>
        <dbReference type="ARBA" id="ARBA00009853"/>
    </source>
</evidence>
<evidence type="ECO:0000256" key="6">
    <source>
        <dbReference type="SAM" id="Phobius"/>
    </source>
</evidence>
<dbReference type="SUPFAM" id="SSF103481">
    <property type="entry name" value="Multidrug resistance efflux transporter EmrE"/>
    <property type="match status" value="2"/>
</dbReference>